<dbReference type="GeneID" id="24095604"/>
<dbReference type="PROSITE" id="PS50056">
    <property type="entry name" value="TYR_PHOSPHATASE_2"/>
    <property type="match status" value="1"/>
</dbReference>
<feature type="region of interest" description="Disordered" evidence="2">
    <location>
        <begin position="210"/>
        <end position="250"/>
    </location>
</feature>
<organism evidence="4 5">
    <name type="scientific">Fibroporia radiculosa</name>
    <dbReference type="NCBI Taxonomy" id="599839"/>
    <lineage>
        <taxon>Eukaryota</taxon>
        <taxon>Fungi</taxon>
        <taxon>Dikarya</taxon>
        <taxon>Basidiomycota</taxon>
        <taxon>Agaricomycotina</taxon>
        <taxon>Agaricomycetes</taxon>
        <taxon>Polyporales</taxon>
        <taxon>Fibroporiaceae</taxon>
        <taxon>Fibroporia</taxon>
    </lineage>
</organism>
<feature type="compositionally biased region" description="Polar residues" evidence="2">
    <location>
        <begin position="307"/>
        <end position="322"/>
    </location>
</feature>
<dbReference type="Proteomes" id="UP000006352">
    <property type="component" value="Unassembled WGS sequence"/>
</dbReference>
<sequence length="611" mass="67225">MSSTLVESPVSTLHLPGCTRQPIEDVRRSPSHEGSIEAQLIQVAQLVVLASQHHTSEYNRLKYGPTGSPMLYVPFSIQMPSRVKQLQEHQARCVEQQAWWLCEKKVPVQSVVMVEVESDPLQPRLRRPSSSNNLQDELTAAMSESLPRNLRPIPPMASDVQIKTSDTHPINVSMVIPFEVLQAMSSQLIRTDDRHPVMFELSSTYSLDRISVHTPTPPPEINVPALPTPQSTLLSTSAPASSATSRPPIYSLTRPTKFSHFLWTNAALRRGLYSAVNTHAKRVRPKPTVPNDCPCGSSDRGLKSQPRRSNGPQRPLDSSGSNDCEKGEDCSLPRSLSAPVSTDLKQPPLAAQPVPPELASTSLPDLSSSYSSSQQPSVSLGNLLLSSCPGKKVRLSGPVKGRCGVCRDLRQDMQRIKEFGVTCIVCCLDDEELQLLGVSWSEYWRIADEMGIDILRIPTPEGLVPASLDTFDAQLTLLIQQYTLHGASVLVHCRGGVGRAGLIACCWVLKLGLCGGVEAEAPSTIAYTAPENLPELKPSRTNPDPPSASVNQATIQLVERVIVFIRRRRSPKAIETYEQVQFLVDYVEFLRKKTNAATDSEFILDWDTQID</sequence>
<gene>
    <name evidence="4" type="ORF">FIBRA_02732</name>
</gene>
<evidence type="ECO:0000313" key="4">
    <source>
        <dbReference type="EMBL" id="CCM00693.1"/>
    </source>
</evidence>
<proteinExistence type="predicted"/>
<dbReference type="InParanoid" id="J4G2I8"/>
<feature type="domain" description="Tyrosine specific protein phosphatases" evidence="3">
    <location>
        <begin position="469"/>
        <end position="513"/>
    </location>
</feature>
<evidence type="ECO:0000259" key="3">
    <source>
        <dbReference type="PROSITE" id="PS50056"/>
    </source>
</evidence>
<dbReference type="EMBL" id="HE796999">
    <property type="protein sequence ID" value="CCM00693.1"/>
    <property type="molecule type" value="Genomic_DNA"/>
</dbReference>
<feature type="compositionally biased region" description="Low complexity" evidence="2">
    <location>
        <begin position="231"/>
        <end position="248"/>
    </location>
</feature>
<feature type="region of interest" description="Disordered" evidence="2">
    <location>
        <begin position="279"/>
        <end position="374"/>
    </location>
</feature>
<keyword evidence="1" id="KW-0378">Hydrolase</keyword>
<dbReference type="Pfam" id="PF22784">
    <property type="entry name" value="PTP-SAK"/>
    <property type="match status" value="1"/>
</dbReference>
<dbReference type="GO" id="GO:0016791">
    <property type="term" value="F:phosphatase activity"/>
    <property type="evidence" value="ECO:0007669"/>
    <property type="project" value="UniProtKB-ARBA"/>
</dbReference>
<evidence type="ECO:0000256" key="1">
    <source>
        <dbReference type="ARBA" id="ARBA00022801"/>
    </source>
</evidence>
<dbReference type="InterPro" id="IPR000387">
    <property type="entry name" value="Tyr_Pase_dom"/>
</dbReference>
<dbReference type="SUPFAM" id="SSF52799">
    <property type="entry name" value="(Phosphotyrosine protein) phosphatases II"/>
    <property type="match status" value="1"/>
</dbReference>
<dbReference type="RefSeq" id="XP_012179976.1">
    <property type="nucleotide sequence ID" value="XM_012324586.1"/>
</dbReference>
<evidence type="ECO:0000256" key="2">
    <source>
        <dbReference type="SAM" id="MobiDB-lite"/>
    </source>
</evidence>
<dbReference type="AlphaFoldDB" id="J4G2I8"/>
<dbReference type="OrthoDB" id="266663at2759"/>
<feature type="compositionally biased region" description="Low complexity" evidence="2">
    <location>
        <begin position="358"/>
        <end position="374"/>
    </location>
</feature>
<dbReference type="InterPro" id="IPR029021">
    <property type="entry name" value="Prot-tyrosine_phosphatase-like"/>
</dbReference>
<name>J4G2I8_9APHY</name>
<dbReference type="InterPro" id="IPR057023">
    <property type="entry name" value="PTP-SAK"/>
</dbReference>
<protein>
    <recommendedName>
        <fullName evidence="3">Tyrosine specific protein phosphatases domain-containing protein</fullName>
    </recommendedName>
</protein>
<accession>J4G2I8</accession>
<dbReference type="Gene3D" id="3.90.190.10">
    <property type="entry name" value="Protein tyrosine phosphatase superfamily"/>
    <property type="match status" value="1"/>
</dbReference>
<dbReference type="InterPro" id="IPR050561">
    <property type="entry name" value="PTP"/>
</dbReference>
<evidence type="ECO:0000313" key="5">
    <source>
        <dbReference type="Proteomes" id="UP000006352"/>
    </source>
</evidence>
<reference evidence="4 5" key="1">
    <citation type="journal article" date="2012" name="Appl. Environ. Microbiol.">
        <title>Short-read sequencing for genomic analysis of the brown rot fungus Fibroporia radiculosa.</title>
        <authorList>
            <person name="Tang J.D."/>
            <person name="Perkins A.D."/>
            <person name="Sonstegard T.S."/>
            <person name="Schroeder S.G."/>
            <person name="Burgess S.C."/>
            <person name="Diehl S.V."/>
        </authorList>
    </citation>
    <scope>NUCLEOTIDE SEQUENCE [LARGE SCALE GENOMIC DNA]</scope>
    <source>
        <strain evidence="4 5">TFFH 294</strain>
    </source>
</reference>
<dbReference type="HOGENOM" id="CLU_019420_1_0_1"/>
<dbReference type="PANTHER" id="PTHR23339">
    <property type="entry name" value="TYROSINE SPECIFIC PROTEIN PHOSPHATASE AND DUAL SPECIFICITY PROTEIN PHOSPHATASE"/>
    <property type="match status" value="1"/>
</dbReference>
<keyword evidence="5" id="KW-1185">Reference proteome</keyword>